<keyword evidence="2" id="KW-1185">Reference proteome</keyword>
<proteinExistence type="predicted"/>
<gene>
    <name evidence="1" type="ORF">PXEA_LOCUS5741</name>
</gene>
<evidence type="ECO:0000313" key="2">
    <source>
        <dbReference type="Proteomes" id="UP000784294"/>
    </source>
</evidence>
<dbReference type="EMBL" id="CAAALY010014377">
    <property type="protein sequence ID" value="VEL12301.1"/>
    <property type="molecule type" value="Genomic_DNA"/>
</dbReference>
<comment type="caution">
    <text evidence="1">The sequence shown here is derived from an EMBL/GenBank/DDBJ whole genome shotgun (WGS) entry which is preliminary data.</text>
</comment>
<evidence type="ECO:0000313" key="1">
    <source>
        <dbReference type="EMBL" id="VEL12301.1"/>
    </source>
</evidence>
<reference evidence="1" key="1">
    <citation type="submission" date="2018-11" db="EMBL/GenBank/DDBJ databases">
        <authorList>
            <consortium name="Pathogen Informatics"/>
        </authorList>
    </citation>
    <scope>NUCLEOTIDE SEQUENCE</scope>
</reference>
<protein>
    <submittedName>
        <fullName evidence="1">Uncharacterized protein</fullName>
    </submittedName>
</protein>
<organism evidence="1 2">
    <name type="scientific">Protopolystoma xenopodis</name>
    <dbReference type="NCBI Taxonomy" id="117903"/>
    <lineage>
        <taxon>Eukaryota</taxon>
        <taxon>Metazoa</taxon>
        <taxon>Spiralia</taxon>
        <taxon>Lophotrochozoa</taxon>
        <taxon>Platyhelminthes</taxon>
        <taxon>Monogenea</taxon>
        <taxon>Polyopisthocotylea</taxon>
        <taxon>Polystomatidea</taxon>
        <taxon>Polystomatidae</taxon>
        <taxon>Protopolystoma</taxon>
    </lineage>
</organism>
<dbReference type="AlphaFoldDB" id="A0A3S4ZIG3"/>
<name>A0A3S4ZIG3_9PLAT</name>
<dbReference type="Proteomes" id="UP000784294">
    <property type="component" value="Unassembled WGS sequence"/>
</dbReference>
<accession>A0A3S4ZIG3</accession>
<sequence length="91" mass="10395">MADWHRRKHAFSDNPHFHSWPGHLIQQRGFPTFSALKSDAFSTTPLPLSHRRRAHFEYLFTVSHTNLSPPAPFPCFRGNVAQLSIQICGAL</sequence>